<feature type="compositionally biased region" description="Acidic residues" evidence="2">
    <location>
        <begin position="218"/>
        <end position="228"/>
    </location>
</feature>
<feature type="compositionally biased region" description="Basic and acidic residues" evidence="2">
    <location>
        <begin position="171"/>
        <end position="183"/>
    </location>
</feature>
<dbReference type="OMA" id="WANDMEQ"/>
<reference evidence="4 5" key="1">
    <citation type="submission" date="2011-11" db="EMBL/GenBank/DDBJ databases">
        <authorList>
            <person name="Hannick L."/>
            <person name="Karamycheva S."/>
            <person name="Lorenzi H."/>
            <person name="Caler E."/>
        </authorList>
    </citation>
    <scope>NUCLEOTIDE SEQUENCE [LARGE SCALE GENOMIC DNA]</scope>
    <source>
        <strain evidence="4 5">P19</strain>
    </source>
</reference>
<evidence type="ECO:0000256" key="1">
    <source>
        <dbReference type="SAM" id="Coils"/>
    </source>
</evidence>
<keyword evidence="3" id="KW-0472">Membrane</keyword>
<dbReference type="Gene3D" id="1.20.5.110">
    <property type="match status" value="1"/>
</dbReference>
<feature type="coiled-coil region" evidence="1">
    <location>
        <begin position="272"/>
        <end position="300"/>
    </location>
</feature>
<feature type="transmembrane region" description="Helical" evidence="3">
    <location>
        <begin position="370"/>
        <end position="388"/>
    </location>
</feature>
<feature type="compositionally biased region" description="Basic and acidic residues" evidence="2">
    <location>
        <begin position="229"/>
        <end position="253"/>
    </location>
</feature>
<protein>
    <submittedName>
        <fullName evidence="4">Uncharacterized protein</fullName>
    </submittedName>
</protein>
<evidence type="ECO:0000256" key="3">
    <source>
        <dbReference type="SAM" id="Phobius"/>
    </source>
</evidence>
<dbReference type="Proteomes" id="UP000006769">
    <property type="component" value="Unassembled WGS sequence"/>
</dbReference>
<dbReference type="OrthoDB" id="29992at2759"/>
<keyword evidence="3" id="KW-0812">Transmembrane</keyword>
<name>K2I0E3_ENTNP</name>
<dbReference type="GeneID" id="20071627"/>
<feature type="compositionally biased region" description="Basic and acidic residues" evidence="2">
    <location>
        <begin position="192"/>
        <end position="206"/>
    </location>
</feature>
<dbReference type="AlphaFoldDB" id="K2I0E3"/>
<gene>
    <name evidence="4" type="ORF">ENU1_028550</name>
</gene>
<keyword evidence="3" id="KW-1133">Transmembrane helix</keyword>
<dbReference type="EMBL" id="JH925549">
    <property type="protein sequence ID" value="EKE42215.1"/>
    <property type="molecule type" value="Genomic_DNA"/>
</dbReference>
<dbReference type="VEuPathDB" id="AmoebaDB:ENU1_028550"/>
<feature type="coiled-coil region" evidence="1">
    <location>
        <begin position="119"/>
        <end position="146"/>
    </location>
</feature>
<evidence type="ECO:0000256" key="2">
    <source>
        <dbReference type="SAM" id="MobiDB-lite"/>
    </source>
</evidence>
<sequence>MDITKEFHKVAFDCFKEGHKESNENELKVIFEKECIYKQETKDSFNEIIKNIEMEIDKKIEMENQIILDMVTGSVDINTFSEQQSLGEQLTQWSKQMNEKIISSFETYKNNNKNKVFNIKHYTIVIDQLKDKIQKLQKKNNNQMKVIWNILNMNSELLFQLHPELLNNEKTHVEDNKKDKQEESINEPEIIEEQKRNNKSVTHEQTVEDTPVKLNESIFDDFDSDEDQTPSKEEQPELIITEKKQIPQKQKTEHSLNKIVPVQGEKITDVDFDNAWENNEEEKEEIDEEEERLLKQTENRMDDVYKVIIEKIENINDLNTKIGEMAIIQLESTQHIVDAVEEAQVCLVAGNKALEEAHQSMKSWWTPKKIAGMMFYIAGLMLLISHLTSK</sequence>
<accession>K2I0E3</accession>
<keyword evidence="1" id="KW-0175">Coiled coil</keyword>
<dbReference type="RefSeq" id="XP_008855453.1">
    <property type="nucleotide sequence ID" value="XM_008857231.1"/>
</dbReference>
<organism evidence="4 5">
    <name type="scientific">Entamoeba nuttalli (strain P19)</name>
    <name type="common">Amoeba</name>
    <dbReference type="NCBI Taxonomy" id="1076696"/>
    <lineage>
        <taxon>Eukaryota</taxon>
        <taxon>Amoebozoa</taxon>
        <taxon>Evosea</taxon>
        <taxon>Archamoebae</taxon>
        <taxon>Mastigamoebida</taxon>
        <taxon>Entamoebidae</taxon>
        <taxon>Entamoeba</taxon>
    </lineage>
</organism>
<proteinExistence type="predicted"/>
<evidence type="ECO:0000313" key="5">
    <source>
        <dbReference type="Proteomes" id="UP000006769"/>
    </source>
</evidence>
<evidence type="ECO:0000313" key="4">
    <source>
        <dbReference type="EMBL" id="EKE42215.1"/>
    </source>
</evidence>
<feature type="region of interest" description="Disordered" evidence="2">
    <location>
        <begin position="171"/>
        <end position="253"/>
    </location>
</feature>